<accession>A0A068R5Y8</accession>
<dbReference type="HOGENOM" id="CLU_3086356_0_0_6"/>
<reference evidence="1 2" key="1">
    <citation type="submission" date="2013-07" db="EMBL/GenBank/DDBJ databases">
        <authorList>
            <person name="Genoscope - CEA"/>
        </authorList>
    </citation>
    <scope>NUCLEOTIDE SEQUENCE [LARGE SCALE GENOMIC DNA]</scope>
    <source>
        <strain evidence="1 2">G6</strain>
    </source>
</reference>
<evidence type="ECO:0000313" key="2">
    <source>
        <dbReference type="Proteomes" id="UP000032735"/>
    </source>
</evidence>
<dbReference type="STRING" id="1354304.XPG1_2981"/>
<keyword evidence="2" id="KW-1185">Reference proteome</keyword>
<organism evidence="1 2">
    <name type="scientific">Xenorhabdus poinarii G6</name>
    <dbReference type="NCBI Taxonomy" id="1354304"/>
    <lineage>
        <taxon>Bacteria</taxon>
        <taxon>Pseudomonadati</taxon>
        <taxon>Pseudomonadota</taxon>
        <taxon>Gammaproteobacteria</taxon>
        <taxon>Enterobacterales</taxon>
        <taxon>Morganellaceae</taxon>
        <taxon>Xenorhabdus</taxon>
    </lineage>
</organism>
<proteinExistence type="predicted"/>
<sequence length="52" mass="5901">MLRDRKRALSRSIDNTVIERSQQSGNLKDDGYIPVYRKMVGEGVDLIHPQSG</sequence>
<name>A0A068R5Y8_9GAMM</name>
<dbReference type="EMBL" id="FO704551">
    <property type="protein sequence ID" value="CDG22628.1"/>
    <property type="molecule type" value="Genomic_DNA"/>
</dbReference>
<gene>
    <name evidence="1" type="ORF">XPG1_2981</name>
</gene>
<dbReference type="KEGG" id="xpo:XPG1_2981"/>
<dbReference type="AlphaFoldDB" id="A0A068R5Y8"/>
<evidence type="ECO:0000313" key="1">
    <source>
        <dbReference type="EMBL" id="CDG22628.1"/>
    </source>
</evidence>
<dbReference type="Proteomes" id="UP000032735">
    <property type="component" value="Chromosome"/>
</dbReference>
<protein>
    <submittedName>
        <fullName evidence="1">Uncharacterized protein</fullName>
    </submittedName>
</protein>